<evidence type="ECO:0000313" key="3">
    <source>
        <dbReference type="Proteomes" id="UP000279259"/>
    </source>
</evidence>
<feature type="region of interest" description="Disordered" evidence="1">
    <location>
        <begin position="494"/>
        <end position="524"/>
    </location>
</feature>
<organism evidence="2 3">
    <name type="scientific">Saitozyma podzolica</name>
    <dbReference type="NCBI Taxonomy" id="1890683"/>
    <lineage>
        <taxon>Eukaryota</taxon>
        <taxon>Fungi</taxon>
        <taxon>Dikarya</taxon>
        <taxon>Basidiomycota</taxon>
        <taxon>Agaricomycotina</taxon>
        <taxon>Tremellomycetes</taxon>
        <taxon>Tremellales</taxon>
        <taxon>Trimorphomycetaceae</taxon>
        <taxon>Saitozyma</taxon>
    </lineage>
</organism>
<reference evidence="2 3" key="1">
    <citation type="submission" date="2018-11" db="EMBL/GenBank/DDBJ databases">
        <title>Genome sequence of Saitozyma podzolica DSM 27192.</title>
        <authorList>
            <person name="Aliyu H."/>
            <person name="Gorte O."/>
            <person name="Ochsenreither K."/>
        </authorList>
    </citation>
    <scope>NUCLEOTIDE SEQUENCE [LARGE SCALE GENOMIC DNA]</scope>
    <source>
        <strain evidence="2 3">DSM 27192</strain>
    </source>
</reference>
<dbReference type="STRING" id="1890683.A0A427XML9"/>
<dbReference type="OrthoDB" id="2595934at2759"/>
<dbReference type="EMBL" id="RSCD01000037">
    <property type="protein sequence ID" value="RSH80106.1"/>
    <property type="molecule type" value="Genomic_DNA"/>
</dbReference>
<evidence type="ECO:0000256" key="1">
    <source>
        <dbReference type="SAM" id="MobiDB-lite"/>
    </source>
</evidence>
<keyword evidence="3" id="KW-1185">Reference proteome</keyword>
<accession>A0A427XML9</accession>
<feature type="compositionally biased region" description="Low complexity" evidence="1">
    <location>
        <begin position="494"/>
        <end position="509"/>
    </location>
</feature>
<comment type="caution">
    <text evidence="2">The sequence shown here is derived from an EMBL/GenBank/DDBJ whole genome shotgun (WGS) entry which is preliminary data.</text>
</comment>
<evidence type="ECO:0000313" key="2">
    <source>
        <dbReference type="EMBL" id="RSH80106.1"/>
    </source>
</evidence>
<dbReference type="AlphaFoldDB" id="A0A427XML9"/>
<name>A0A427XML9_9TREE</name>
<gene>
    <name evidence="2" type="ORF">EHS25_007308</name>
</gene>
<sequence length="579" mass="63066">MLRRAFPADADDSEPEDEASIEGLQAAFDRLLLFHPTIPDLSHPKAEASPSEQLLRRLIVYLCGLYMYSPSPAPSSLHSLSSHISRLQDDVLRQLPRSLDTVHALQLLEIFAPFGVLPGQAVSDTSSLGKTEILRVACSHVLHDIQGIGGAHFSSASDDSTTWTTLVHFALRIASELERDRSVVPVDLGAGMETARSFLRASDHQEWARHLAGSDATAHSRALGKLALCDRIIREGQVLQTLQAMYSSLDRLSRGEITGADVVMIGVQELSKAKEAREETEDKVNALMSQYSLDPNEPLVRSWLSYRTIHSAHNEGKLQRTSLRLLIAMHYLSSSPSHSPAERLQHALQKSYHTPDVLAFFMAQPRPIGVELLPSLTVARKESLERILGGFLGLLSTDLQPTSVFMEMQAGSIMLVGALDGEKGERELRRRSRIREWGGAKAQLLGVTDVLSQGEAGASSLEEGKTTVGGMCNKVVRGMIGVMDGRIRWLAQTPVNSTTTTPPNNATLTGSIPTSLSASGPDHALPYPSGLTASAALQSNNQQVDMDKFFAEFFNNDYDWTSLADLGDPDSTDGGPFQQ</sequence>
<dbReference type="Proteomes" id="UP000279259">
    <property type="component" value="Unassembled WGS sequence"/>
</dbReference>
<protein>
    <submittedName>
        <fullName evidence="2">Uncharacterized protein</fullName>
    </submittedName>
</protein>
<proteinExistence type="predicted"/>